<accession>A0AAN9QUI6</accession>
<dbReference type="AlphaFoldDB" id="A0AAN9QUI6"/>
<gene>
    <name evidence="2" type="ORF">VNO77_10017</name>
</gene>
<feature type="compositionally biased region" description="Polar residues" evidence="1">
    <location>
        <begin position="54"/>
        <end position="64"/>
    </location>
</feature>
<evidence type="ECO:0000313" key="2">
    <source>
        <dbReference type="EMBL" id="KAK7350945.1"/>
    </source>
</evidence>
<comment type="caution">
    <text evidence="2">The sequence shown here is derived from an EMBL/GenBank/DDBJ whole genome shotgun (WGS) entry which is preliminary data.</text>
</comment>
<dbReference type="Proteomes" id="UP001367508">
    <property type="component" value="Unassembled WGS sequence"/>
</dbReference>
<name>A0AAN9QUI6_CANGL</name>
<proteinExistence type="predicted"/>
<dbReference type="PANTHER" id="PTHR33641:SF16">
    <property type="entry name" value="AVR9_CF-9 RAPIDLY ELICITED PROTEIN"/>
    <property type="match status" value="1"/>
</dbReference>
<reference evidence="2 3" key="1">
    <citation type="submission" date="2024-01" db="EMBL/GenBank/DDBJ databases">
        <title>The genomes of 5 underutilized Papilionoideae crops provide insights into root nodulation and disease resistanc.</title>
        <authorList>
            <person name="Jiang F."/>
        </authorList>
    </citation>
    <scope>NUCLEOTIDE SEQUENCE [LARGE SCALE GENOMIC DNA]</scope>
    <source>
        <strain evidence="2">LVBAO_FW01</strain>
        <tissue evidence="2">Leaves</tissue>
    </source>
</reference>
<organism evidence="2 3">
    <name type="scientific">Canavalia gladiata</name>
    <name type="common">Sword bean</name>
    <name type="synonym">Dolichos gladiatus</name>
    <dbReference type="NCBI Taxonomy" id="3824"/>
    <lineage>
        <taxon>Eukaryota</taxon>
        <taxon>Viridiplantae</taxon>
        <taxon>Streptophyta</taxon>
        <taxon>Embryophyta</taxon>
        <taxon>Tracheophyta</taxon>
        <taxon>Spermatophyta</taxon>
        <taxon>Magnoliopsida</taxon>
        <taxon>eudicotyledons</taxon>
        <taxon>Gunneridae</taxon>
        <taxon>Pentapetalae</taxon>
        <taxon>rosids</taxon>
        <taxon>fabids</taxon>
        <taxon>Fabales</taxon>
        <taxon>Fabaceae</taxon>
        <taxon>Papilionoideae</taxon>
        <taxon>50 kb inversion clade</taxon>
        <taxon>NPAAA clade</taxon>
        <taxon>indigoferoid/millettioid clade</taxon>
        <taxon>Phaseoleae</taxon>
        <taxon>Canavalia</taxon>
    </lineage>
</organism>
<protein>
    <submittedName>
        <fullName evidence="2">Uncharacterized protein</fullName>
    </submittedName>
</protein>
<feature type="region of interest" description="Disordered" evidence="1">
    <location>
        <begin position="20"/>
        <end position="73"/>
    </location>
</feature>
<sequence>MFTSIFSHFEIAQGHNWNFSLGVGPTKGAKPKPNPESASSSVDAESKTARKDSNQSSPGGSKQNPPRLRPRFAPELDGLHCFESIVPC</sequence>
<evidence type="ECO:0000256" key="1">
    <source>
        <dbReference type="SAM" id="MobiDB-lite"/>
    </source>
</evidence>
<dbReference type="EMBL" id="JAYMYQ010000002">
    <property type="protein sequence ID" value="KAK7350945.1"/>
    <property type="molecule type" value="Genomic_DNA"/>
</dbReference>
<dbReference type="PANTHER" id="PTHR33641">
    <property type="entry name" value="OS06G0133500 PROTEIN"/>
    <property type="match status" value="1"/>
</dbReference>
<feature type="compositionally biased region" description="Basic and acidic residues" evidence="1">
    <location>
        <begin position="44"/>
        <end position="53"/>
    </location>
</feature>
<keyword evidence="3" id="KW-1185">Reference proteome</keyword>
<evidence type="ECO:0000313" key="3">
    <source>
        <dbReference type="Proteomes" id="UP001367508"/>
    </source>
</evidence>